<keyword evidence="4" id="KW-1185">Reference proteome</keyword>
<feature type="transmembrane region" description="Helical" evidence="1">
    <location>
        <begin position="107"/>
        <end position="125"/>
    </location>
</feature>
<accession>A0A917PT46</accession>
<dbReference type="Proteomes" id="UP000636956">
    <property type="component" value="Unassembled WGS sequence"/>
</dbReference>
<keyword evidence="1" id="KW-1133">Transmembrane helix</keyword>
<protein>
    <recommendedName>
        <fullName evidence="2">VanZ-like domain-containing protein</fullName>
    </recommendedName>
</protein>
<reference evidence="3" key="1">
    <citation type="journal article" date="2014" name="Int. J. Syst. Evol. Microbiol.">
        <title>Complete genome sequence of Corynebacterium casei LMG S-19264T (=DSM 44701T), isolated from a smear-ripened cheese.</title>
        <authorList>
            <consortium name="US DOE Joint Genome Institute (JGI-PGF)"/>
            <person name="Walter F."/>
            <person name="Albersmeier A."/>
            <person name="Kalinowski J."/>
            <person name="Ruckert C."/>
        </authorList>
    </citation>
    <scope>NUCLEOTIDE SEQUENCE</scope>
    <source>
        <strain evidence="3">CGMCC 1.8984</strain>
    </source>
</reference>
<dbReference type="EMBL" id="BMMD01000021">
    <property type="protein sequence ID" value="GGJ90107.1"/>
    <property type="molecule type" value="Genomic_DNA"/>
</dbReference>
<reference evidence="3" key="2">
    <citation type="submission" date="2020-09" db="EMBL/GenBank/DDBJ databases">
        <authorList>
            <person name="Sun Q."/>
            <person name="Zhou Y."/>
        </authorList>
    </citation>
    <scope>NUCLEOTIDE SEQUENCE</scope>
    <source>
        <strain evidence="3">CGMCC 1.8984</strain>
    </source>
</reference>
<name>A0A917PT46_9MICO</name>
<evidence type="ECO:0000313" key="4">
    <source>
        <dbReference type="Proteomes" id="UP000636956"/>
    </source>
</evidence>
<dbReference type="InterPro" id="IPR006976">
    <property type="entry name" value="VanZ-like"/>
</dbReference>
<evidence type="ECO:0000313" key="3">
    <source>
        <dbReference type="EMBL" id="GGJ90107.1"/>
    </source>
</evidence>
<evidence type="ECO:0000256" key="1">
    <source>
        <dbReference type="SAM" id="Phobius"/>
    </source>
</evidence>
<feature type="transmembrane region" description="Helical" evidence="1">
    <location>
        <begin position="77"/>
        <end position="95"/>
    </location>
</feature>
<feature type="transmembrane region" description="Helical" evidence="1">
    <location>
        <begin position="52"/>
        <end position="70"/>
    </location>
</feature>
<gene>
    <name evidence="3" type="ORF">GCM10011372_30790</name>
</gene>
<organism evidence="3 4">
    <name type="scientific">Agromyces bauzanensis</name>
    <dbReference type="NCBI Taxonomy" id="1308924"/>
    <lineage>
        <taxon>Bacteria</taxon>
        <taxon>Bacillati</taxon>
        <taxon>Actinomycetota</taxon>
        <taxon>Actinomycetes</taxon>
        <taxon>Micrococcales</taxon>
        <taxon>Microbacteriaceae</taxon>
        <taxon>Agromyces</taxon>
    </lineage>
</organism>
<dbReference type="AlphaFoldDB" id="A0A917PT46"/>
<sequence>MLAIYAALASFALLVPRPIDEGFTPWVRGVLAFLRNHGLGLLSWLGYDVVEYAAHAVVFAPLGILAVVAFGRRMSWLAVLLLLGACWLVEYAQSIMGSAEPPSTPDLLLNTAGALAGAAVGYWAATPTRARRSSS</sequence>
<dbReference type="Pfam" id="PF04892">
    <property type="entry name" value="VanZ"/>
    <property type="match status" value="1"/>
</dbReference>
<comment type="caution">
    <text evidence="3">The sequence shown here is derived from an EMBL/GenBank/DDBJ whole genome shotgun (WGS) entry which is preliminary data.</text>
</comment>
<keyword evidence="1" id="KW-0812">Transmembrane</keyword>
<proteinExistence type="predicted"/>
<evidence type="ECO:0000259" key="2">
    <source>
        <dbReference type="Pfam" id="PF04892"/>
    </source>
</evidence>
<keyword evidence="1" id="KW-0472">Membrane</keyword>
<feature type="domain" description="VanZ-like" evidence="2">
    <location>
        <begin position="53"/>
        <end position="121"/>
    </location>
</feature>